<sequence>MQSTTEKHKLPTTTTSPKRLSHVTPSPIVFCSTNQDESDSSFNHYIGNQFQPYSGVLQERASLSDQTTKSVPKTQVEKQDQPIIKQQEPINKVQVEDKITNITTINNPAIVAALTTLTAAETIPNTISRSYNNEERGQQQEEVPSITDPWWVLHFDEDGFYSIGMVFFLFGFICPPLWWIGSCWPRHPREQGGKMAERWQKLNIIMSLGFSVILIIAFIYIAVLYSQTK</sequence>
<evidence type="ECO:0000256" key="2">
    <source>
        <dbReference type="SAM" id="Phobius"/>
    </source>
</evidence>
<evidence type="ECO:0000256" key="1">
    <source>
        <dbReference type="SAM" id="MobiDB-lite"/>
    </source>
</evidence>
<feature type="transmembrane region" description="Helical" evidence="2">
    <location>
        <begin position="159"/>
        <end position="181"/>
    </location>
</feature>
<dbReference type="AlphaFoldDB" id="A0A8H7VFA2"/>
<evidence type="ECO:0000313" key="4">
    <source>
        <dbReference type="Proteomes" id="UP000646827"/>
    </source>
</evidence>
<proteinExistence type="predicted"/>
<keyword evidence="2" id="KW-0812">Transmembrane</keyword>
<feature type="region of interest" description="Disordered" evidence="1">
    <location>
        <begin position="1"/>
        <end position="21"/>
    </location>
</feature>
<gene>
    <name evidence="3" type="ORF">INT45_013025</name>
</gene>
<feature type="transmembrane region" description="Helical" evidence="2">
    <location>
        <begin position="202"/>
        <end position="225"/>
    </location>
</feature>
<name>A0A8H7VFA2_9FUNG</name>
<reference evidence="3 4" key="1">
    <citation type="submission" date="2020-12" db="EMBL/GenBank/DDBJ databases">
        <title>Metabolic potential, ecology and presence of endohyphal bacteria is reflected in genomic diversity of Mucoromycotina.</title>
        <authorList>
            <person name="Muszewska A."/>
            <person name="Okrasinska A."/>
            <person name="Steczkiewicz K."/>
            <person name="Drgas O."/>
            <person name="Orlowska M."/>
            <person name="Perlinska-Lenart U."/>
            <person name="Aleksandrzak-Piekarczyk T."/>
            <person name="Szatraj K."/>
            <person name="Zielenkiewicz U."/>
            <person name="Pilsyk S."/>
            <person name="Malc E."/>
            <person name="Mieczkowski P."/>
            <person name="Kruszewska J.S."/>
            <person name="Biernat P."/>
            <person name="Pawlowska J."/>
        </authorList>
    </citation>
    <scope>NUCLEOTIDE SEQUENCE [LARGE SCALE GENOMIC DNA]</scope>
    <source>
        <strain evidence="3 4">CBS 142.35</strain>
    </source>
</reference>
<dbReference type="Proteomes" id="UP000646827">
    <property type="component" value="Unassembled WGS sequence"/>
</dbReference>
<keyword evidence="2" id="KW-0472">Membrane</keyword>
<accession>A0A8H7VFA2</accession>
<organism evidence="3 4">
    <name type="scientific">Circinella minor</name>
    <dbReference type="NCBI Taxonomy" id="1195481"/>
    <lineage>
        <taxon>Eukaryota</taxon>
        <taxon>Fungi</taxon>
        <taxon>Fungi incertae sedis</taxon>
        <taxon>Mucoromycota</taxon>
        <taxon>Mucoromycotina</taxon>
        <taxon>Mucoromycetes</taxon>
        <taxon>Mucorales</taxon>
        <taxon>Lichtheimiaceae</taxon>
        <taxon>Circinella</taxon>
    </lineage>
</organism>
<keyword evidence="2" id="KW-1133">Transmembrane helix</keyword>
<protein>
    <submittedName>
        <fullName evidence="3">Uncharacterized protein</fullName>
    </submittedName>
</protein>
<dbReference type="EMBL" id="JAEPRB010000125">
    <property type="protein sequence ID" value="KAG2220896.1"/>
    <property type="molecule type" value="Genomic_DNA"/>
</dbReference>
<comment type="caution">
    <text evidence="3">The sequence shown here is derived from an EMBL/GenBank/DDBJ whole genome shotgun (WGS) entry which is preliminary data.</text>
</comment>
<dbReference type="OrthoDB" id="2140426at2759"/>
<keyword evidence="4" id="KW-1185">Reference proteome</keyword>
<evidence type="ECO:0000313" key="3">
    <source>
        <dbReference type="EMBL" id="KAG2220896.1"/>
    </source>
</evidence>